<dbReference type="GO" id="GO:0006508">
    <property type="term" value="P:proteolysis"/>
    <property type="evidence" value="ECO:0007669"/>
    <property type="project" value="UniProtKB-KW"/>
</dbReference>
<protein>
    <recommendedName>
        <fullName evidence="14">Protein with SprT-like domain at the N terminus</fullName>
    </recommendedName>
</protein>
<feature type="compositionally biased region" description="Basic and acidic residues" evidence="15">
    <location>
        <begin position="242"/>
        <end position="261"/>
    </location>
</feature>
<proteinExistence type="inferred from homology"/>
<feature type="compositionally biased region" description="Polar residues" evidence="15">
    <location>
        <begin position="341"/>
        <end position="358"/>
    </location>
</feature>
<comment type="subcellular location">
    <subcellularLocation>
        <location evidence="2">Chromosome</location>
    </subcellularLocation>
    <subcellularLocation>
        <location evidence="1">Nucleus</location>
    </subcellularLocation>
</comment>
<dbReference type="InterPro" id="IPR044245">
    <property type="entry name" value="Spartan"/>
</dbReference>
<dbReference type="Pfam" id="PF10263">
    <property type="entry name" value="SprT-like"/>
    <property type="match status" value="1"/>
</dbReference>
<evidence type="ECO:0000256" key="13">
    <source>
        <dbReference type="ARBA" id="ARBA00023242"/>
    </source>
</evidence>
<evidence type="ECO:0000256" key="8">
    <source>
        <dbReference type="ARBA" id="ARBA00022771"/>
    </source>
</evidence>
<evidence type="ECO:0000256" key="5">
    <source>
        <dbReference type="ARBA" id="ARBA00022670"/>
    </source>
</evidence>
<comment type="similarity">
    <text evidence="3">Belongs to the Spartan family.</text>
</comment>
<dbReference type="SMART" id="SM00734">
    <property type="entry name" value="ZnF_Rad18"/>
    <property type="match status" value="1"/>
</dbReference>
<feature type="non-terminal residue" evidence="18">
    <location>
        <position position="402"/>
    </location>
</feature>
<evidence type="ECO:0000256" key="6">
    <source>
        <dbReference type="ARBA" id="ARBA00022723"/>
    </source>
</evidence>
<evidence type="ECO:0000256" key="12">
    <source>
        <dbReference type="ARBA" id="ARBA00023204"/>
    </source>
</evidence>
<evidence type="ECO:0000259" key="16">
    <source>
        <dbReference type="SMART" id="SM00731"/>
    </source>
</evidence>
<evidence type="ECO:0000256" key="3">
    <source>
        <dbReference type="ARBA" id="ARBA00010724"/>
    </source>
</evidence>
<organism evidence="18 19">
    <name type="scientific">Opisthorchis viverrini</name>
    <name type="common">Southeast Asian liver fluke</name>
    <dbReference type="NCBI Taxonomy" id="6198"/>
    <lineage>
        <taxon>Eukaryota</taxon>
        <taxon>Metazoa</taxon>
        <taxon>Spiralia</taxon>
        <taxon>Lophotrochozoa</taxon>
        <taxon>Platyhelminthes</taxon>
        <taxon>Trematoda</taxon>
        <taxon>Digenea</taxon>
        <taxon>Opisthorchiida</taxon>
        <taxon>Opisthorchiata</taxon>
        <taxon>Opisthorchiidae</taxon>
        <taxon>Opisthorchis</taxon>
    </lineage>
</organism>
<feature type="region of interest" description="Disordered" evidence="15">
    <location>
        <begin position="239"/>
        <end position="358"/>
    </location>
</feature>
<sequence>MWSDSEVEKIIQLFPEALFSDHIIPRPVENPYTQGHKGKSGRHINTTVPRDDRKMSKTEMSLVDPMWELIDPAPDVRALFLQFNSTFFDGKLSSVEVRWSPRMTLCAGLCCYEGRGGLCSIRLSEPLLKLRPRSDLVETLLHEMIHAFLFVTQNDRDREGHGPNFQFHMRRINAQAGTRITIYHTFHDEVANYQNHWWRCTGPCQQRPPYFGYVKRAMNRAPGPNDTWWSQHQATCSGRFVKIKEPEKSNKSTNRKREIKDQATSLSAPTKKPHSDIRTFLTVSTGEPSGSKNEVAVGSAASQKLSSSDRHSPNSPKYRWPEPDRGHILGGNRAPGFSVLLDSTTTSKPPQSRAPSPINSMLSNPNTANPDQPVFCPVCSVSVTFSEINEHLDLCISMGHDL</sequence>
<dbReference type="GO" id="GO:0005634">
    <property type="term" value="C:nucleus"/>
    <property type="evidence" value="ECO:0007669"/>
    <property type="project" value="UniProtKB-SubCell"/>
</dbReference>
<evidence type="ECO:0000256" key="15">
    <source>
        <dbReference type="SAM" id="MobiDB-lite"/>
    </source>
</evidence>
<evidence type="ECO:0000256" key="1">
    <source>
        <dbReference type="ARBA" id="ARBA00004123"/>
    </source>
</evidence>
<feature type="domain" description="SprT-like" evidence="16">
    <location>
        <begin position="74"/>
        <end position="243"/>
    </location>
</feature>
<name>A0A1S8WQP0_OPIVI</name>
<evidence type="ECO:0000256" key="11">
    <source>
        <dbReference type="ARBA" id="ARBA00023049"/>
    </source>
</evidence>
<evidence type="ECO:0000256" key="9">
    <source>
        <dbReference type="ARBA" id="ARBA00022801"/>
    </source>
</evidence>
<dbReference type="GO" id="GO:0031593">
    <property type="term" value="F:polyubiquitin modification-dependent protein binding"/>
    <property type="evidence" value="ECO:0007669"/>
    <property type="project" value="TreeGrafter"/>
</dbReference>
<gene>
    <name evidence="18" type="ORF">X801_07406</name>
</gene>
<keyword evidence="7" id="KW-0227">DNA damage</keyword>
<keyword evidence="19" id="KW-1185">Reference proteome</keyword>
<dbReference type="Gene3D" id="3.30.160.60">
    <property type="entry name" value="Classic Zinc Finger"/>
    <property type="match status" value="1"/>
</dbReference>
<evidence type="ECO:0000256" key="10">
    <source>
        <dbReference type="ARBA" id="ARBA00022833"/>
    </source>
</evidence>
<dbReference type="InterPro" id="IPR055220">
    <property type="entry name" value="SPRTN_ZBD"/>
</dbReference>
<dbReference type="PANTHER" id="PTHR21220:SF0">
    <property type="entry name" value="DNA-DEPENDENT METALLOPROTEASE SPRTN"/>
    <property type="match status" value="1"/>
</dbReference>
<dbReference type="PANTHER" id="PTHR21220">
    <property type="entry name" value="DNA-DEPENDENT METALLOPROTEASE SPRTN"/>
    <property type="match status" value="1"/>
</dbReference>
<keyword evidence="6" id="KW-0479">Metal-binding</keyword>
<dbReference type="SMART" id="SM00731">
    <property type="entry name" value="SprT"/>
    <property type="match status" value="1"/>
</dbReference>
<keyword evidence="11" id="KW-0482">Metalloprotease</keyword>
<dbReference type="GO" id="GO:0004222">
    <property type="term" value="F:metalloendopeptidase activity"/>
    <property type="evidence" value="ECO:0007669"/>
    <property type="project" value="InterPro"/>
</dbReference>
<keyword evidence="9" id="KW-0378">Hydrolase</keyword>
<keyword evidence="4" id="KW-0158">Chromosome</keyword>
<accession>A0A1S8WQP0</accession>
<dbReference type="GO" id="GO:0003697">
    <property type="term" value="F:single-stranded DNA binding"/>
    <property type="evidence" value="ECO:0007669"/>
    <property type="project" value="InterPro"/>
</dbReference>
<feature type="compositionally biased region" description="Polar residues" evidence="15">
    <location>
        <begin position="281"/>
        <end position="292"/>
    </location>
</feature>
<dbReference type="GO" id="GO:0005694">
    <property type="term" value="C:chromosome"/>
    <property type="evidence" value="ECO:0007669"/>
    <property type="project" value="UniProtKB-SubCell"/>
</dbReference>
<keyword evidence="10" id="KW-0862">Zinc</keyword>
<feature type="domain" description="UBZ4-type" evidence="17">
    <location>
        <begin position="373"/>
        <end position="396"/>
    </location>
</feature>
<dbReference type="InterPro" id="IPR006642">
    <property type="entry name" value="Rad18_UBZ4"/>
</dbReference>
<evidence type="ECO:0000313" key="18">
    <source>
        <dbReference type="EMBL" id="OON16768.1"/>
    </source>
</evidence>
<evidence type="ECO:0000256" key="14">
    <source>
        <dbReference type="ARBA" id="ARBA00030396"/>
    </source>
</evidence>
<keyword evidence="8" id="KW-0863">Zinc-finger</keyword>
<evidence type="ECO:0000256" key="2">
    <source>
        <dbReference type="ARBA" id="ARBA00004286"/>
    </source>
</evidence>
<dbReference type="GO" id="GO:0008270">
    <property type="term" value="F:zinc ion binding"/>
    <property type="evidence" value="ECO:0007669"/>
    <property type="project" value="UniProtKB-KW"/>
</dbReference>
<dbReference type="Pfam" id="PF22934">
    <property type="entry name" value="SPRTN_ZBD"/>
    <property type="match status" value="1"/>
</dbReference>
<reference evidence="18 19" key="1">
    <citation type="submission" date="2015-03" db="EMBL/GenBank/DDBJ databases">
        <title>Draft genome of the nematode, Opisthorchis viverrini.</title>
        <authorList>
            <person name="Mitreva M."/>
        </authorList>
    </citation>
    <scope>NUCLEOTIDE SEQUENCE [LARGE SCALE GENOMIC DNA]</scope>
    <source>
        <strain evidence="18">Khon Kaen</strain>
    </source>
</reference>
<evidence type="ECO:0000256" key="7">
    <source>
        <dbReference type="ARBA" id="ARBA00022763"/>
    </source>
</evidence>
<keyword evidence="13" id="KW-0539">Nucleus</keyword>
<dbReference type="EMBL" id="KV896558">
    <property type="protein sequence ID" value="OON16768.1"/>
    <property type="molecule type" value="Genomic_DNA"/>
</dbReference>
<evidence type="ECO:0000256" key="4">
    <source>
        <dbReference type="ARBA" id="ARBA00022454"/>
    </source>
</evidence>
<evidence type="ECO:0000313" key="19">
    <source>
        <dbReference type="Proteomes" id="UP000243686"/>
    </source>
</evidence>
<dbReference type="InterPro" id="IPR006640">
    <property type="entry name" value="SprT-like_domain"/>
</dbReference>
<dbReference type="AlphaFoldDB" id="A0A1S8WQP0"/>
<keyword evidence="12" id="KW-0234">DNA repair</keyword>
<dbReference type="Proteomes" id="UP000243686">
    <property type="component" value="Unassembled WGS sequence"/>
</dbReference>
<dbReference type="GO" id="GO:0006281">
    <property type="term" value="P:DNA repair"/>
    <property type="evidence" value="ECO:0007669"/>
    <property type="project" value="UniProtKB-KW"/>
</dbReference>
<evidence type="ECO:0000259" key="17">
    <source>
        <dbReference type="SMART" id="SM00734"/>
    </source>
</evidence>
<keyword evidence="5" id="KW-0645">Protease</keyword>